<evidence type="ECO:0000256" key="5">
    <source>
        <dbReference type="ARBA" id="ARBA00022692"/>
    </source>
</evidence>
<dbReference type="VEuPathDB" id="VectorBase:PPAI000069"/>
<evidence type="ECO:0000256" key="16">
    <source>
        <dbReference type="SAM" id="Phobius"/>
    </source>
</evidence>
<dbReference type="GO" id="GO:0046872">
    <property type="term" value="F:metal ion binding"/>
    <property type="evidence" value="ECO:0007669"/>
    <property type="project" value="UniProtKB-KW"/>
</dbReference>
<evidence type="ECO:0000256" key="15">
    <source>
        <dbReference type="SAM" id="MobiDB-lite"/>
    </source>
</evidence>
<evidence type="ECO:0000256" key="11">
    <source>
        <dbReference type="ARBA" id="ARBA00023049"/>
    </source>
</evidence>
<feature type="transmembrane region" description="Helical" evidence="16">
    <location>
        <begin position="560"/>
        <end position="581"/>
    </location>
</feature>
<dbReference type="CDD" id="cd03875">
    <property type="entry name" value="M28_Fxna_like"/>
    <property type="match status" value="1"/>
</dbReference>
<evidence type="ECO:0000256" key="1">
    <source>
        <dbReference type="ARBA" id="ARBA00001947"/>
    </source>
</evidence>
<evidence type="ECO:0000256" key="14">
    <source>
        <dbReference type="ARBA" id="ARBA00078796"/>
    </source>
</evidence>
<dbReference type="EnsemblMetazoa" id="PPAI000069-RA">
    <property type="protein sequence ID" value="PPAI000069-PA"/>
    <property type="gene ID" value="PPAI000069"/>
</dbReference>
<organism evidence="20 21">
    <name type="scientific">Phlebotomus papatasi</name>
    <name type="common">Sandfly</name>
    <dbReference type="NCBI Taxonomy" id="29031"/>
    <lineage>
        <taxon>Eukaryota</taxon>
        <taxon>Metazoa</taxon>
        <taxon>Ecdysozoa</taxon>
        <taxon>Arthropoda</taxon>
        <taxon>Hexapoda</taxon>
        <taxon>Insecta</taxon>
        <taxon>Pterygota</taxon>
        <taxon>Neoptera</taxon>
        <taxon>Endopterygota</taxon>
        <taxon>Diptera</taxon>
        <taxon>Nematocera</taxon>
        <taxon>Psychodoidea</taxon>
        <taxon>Psychodidae</taxon>
        <taxon>Phlebotomus</taxon>
        <taxon>Phlebotomus</taxon>
    </lineage>
</organism>
<comment type="subcellular location">
    <subcellularLocation>
        <location evidence="2">Endoplasmic reticulum membrane</location>
        <topology evidence="2">Multi-pass membrane protein</topology>
    </subcellularLocation>
</comment>
<evidence type="ECO:0000313" key="21">
    <source>
        <dbReference type="Proteomes" id="UP000092462"/>
    </source>
</evidence>
<feature type="transmembrane region" description="Helical" evidence="16">
    <location>
        <begin position="45"/>
        <end position="68"/>
    </location>
</feature>
<dbReference type="GO" id="GO:0006508">
    <property type="term" value="P:proteolysis"/>
    <property type="evidence" value="ECO:0007669"/>
    <property type="project" value="UniProtKB-KW"/>
</dbReference>
<dbReference type="InterPro" id="IPR045175">
    <property type="entry name" value="M28_fam"/>
</dbReference>
<feature type="region of interest" description="Disordered" evidence="15">
    <location>
        <begin position="1"/>
        <end position="37"/>
    </location>
</feature>
<feature type="transmembrane region" description="Helical" evidence="16">
    <location>
        <begin position="463"/>
        <end position="484"/>
    </location>
</feature>
<protein>
    <recommendedName>
        <fullName evidence="14">FXNA-like protease</fullName>
    </recommendedName>
</protein>
<keyword evidence="7" id="KW-0378">Hydrolase</keyword>
<keyword evidence="9" id="KW-0862">Zinc</keyword>
<dbReference type="AlphaFoldDB" id="A0A1B0CYJ5"/>
<evidence type="ECO:0000256" key="12">
    <source>
        <dbReference type="ARBA" id="ARBA00023136"/>
    </source>
</evidence>
<feature type="compositionally biased region" description="Basic and acidic residues" evidence="15">
    <location>
        <begin position="1"/>
        <end position="10"/>
    </location>
</feature>
<keyword evidence="12 16" id="KW-0472">Membrane</keyword>
<evidence type="ECO:0000256" key="2">
    <source>
        <dbReference type="ARBA" id="ARBA00004477"/>
    </source>
</evidence>
<dbReference type="PANTHER" id="PTHR12147">
    <property type="entry name" value="METALLOPEPTIDASE M28 FAMILY MEMBER"/>
    <property type="match status" value="1"/>
</dbReference>
<evidence type="ECO:0000259" key="18">
    <source>
        <dbReference type="Pfam" id="PF22248"/>
    </source>
</evidence>
<dbReference type="EMBL" id="AJVK01001925">
    <property type="status" value="NOT_ANNOTATED_CDS"/>
    <property type="molecule type" value="Genomic_DNA"/>
</dbReference>
<dbReference type="PANTHER" id="PTHR12147:SF22">
    <property type="entry name" value="ENDOPLASMIC RETICULUM METALLOPEPTIDASE 1"/>
    <property type="match status" value="1"/>
</dbReference>
<reference evidence="20" key="1">
    <citation type="submission" date="2022-08" db="UniProtKB">
        <authorList>
            <consortium name="EnsemblMetazoa"/>
        </authorList>
    </citation>
    <scope>IDENTIFICATION</scope>
    <source>
        <strain evidence="20">Israel</strain>
    </source>
</reference>
<dbReference type="GO" id="GO:0005789">
    <property type="term" value="C:endoplasmic reticulum membrane"/>
    <property type="evidence" value="ECO:0007669"/>
    <property type="project" value="UniProtKB-SubCell"/>
</dbReference>
<proteinExistence type="inferred from homology"/>
<feature type="transmembrane region" description="Helical" evidence="16">
    <location>
        <begin position="588"/>
        <end position="612"/>
    </location>
</feature>
<feature type="transmembrane region" description="Helical" evidence="16">
    <location>
        <begin position="427"/>
        <end position="451"/>
    </location>
</feature>
<accession>A0A1B0CYJ5</accession>
<keyword evidence="10 16" id="KW-1133">Transmembrane helix</keyword>
<comment type="similarity">
    <text evidence="3">Belongs to the peptidase M28 family.</text>
</comment>
<dbReference type="Pfam" id="PF04389">
    <property type="entry name" value="Peptidase_M28"/>
    <property type="match status" value="1"/>
</dbReference>
<dbReference type="EMBL" id="AJVK01001926">
    <property type="status" value="NOT_ANNOTATED_CDS"/>
    <property type="molecule type" value="Genomic_DNA"/>
</dbReference>
<name>A0A1B0CYJ5_PHLPP</name>
<dbReference type="Pfam" id="PF22248">
    <property type="entry name" value="ERMP1_C"/>
    <property type="match status" value="1"/>
</dbReference>
<feature type="domain" description="Endoplasmic reticulum metallopeptidase 1-like C-terminal" evidence="18">
    <location>
        <begin position="618"/>
        <end position="847"/>
    </location>
</feature>
<dbReference type="InterPro" id="IPR048024">
    <property type="entry name" value="Fxna-like_M28_dom"/>
</dbReference>
<feature type="transmembrane region" description="Helical" evidence="16">
    <location>
        <begin position="490"/>
        <end position="512"/>
    </location>
</feature>
<evidence type="ECO:0000313" key="20">
    <source>
        <dbReference type="EnsemblMetazoa" id="PPAI000069-PA"/>
    </source>
</evidence>
<keyword evidence="13" id="KW-0325">Glycoprotein</keyword>
<evidence type="ECO:0000259" key="19">
    <source>
        <dbReference type="Pfam" id="PF22249"/>
    </source>
</evidence>
<evidence type="ECO:0000256" key="6">
    <source>
        <dbReference type="ARBA" id="ARBA00022723"/>
    </source>
</evidence>
<feature type="domain" description="Peptidase M28" evidence="17">
    <location>
        <begin position="166"/>
        <end position="275"/>
    </location>
</feature>
<evidence type="ECO:0000256" key="8">
    <source>
        <dbReference type="ARBA" id="ARBA00022824"/>
    </source>
</evidence>
<keyword evidence="21" id="KW-1185">Reference proteome</keyword>
<feature type="transmembrane region" description="Helical" evidence="16">
    <location>
        <begin position="392"/>
        <end position="415"/>
    </location>
</feature>
<evidence type="ECO:0000256" key="10">
    <source>
        <dbReference type="ARBA" id="ARBA00022989"/>
    </source>
</evidence>
<dbReference type="InterPro" id="IPR053973">
    <property type="entry name" value="ERMP1-like_C"/>
</dbReference>
<dbReference type="InterPro" id="IPR053974">
    <property type="entry name" value="ERMP1_1-A_TM"/>
</dbReference>
<dbReference type="Proteomes" id="UP000092462">
    <property type="component" value="Unassembled WGS sequence"/>
</dbReference>
<dbReference type="Pfam" id="PF22249">
    <property type="entry name" value="ERMP1-TM"/>
    <property type="match status" value="1"/>
</dbReference>
<dbReference type="GO" id="GO:0008235">
    <property type="term" value="F:metalloexopeptidase activity"/>
    <property type="evidence" value="ECO:0007669"/>
    <property type="project" value="InterPro"/>
</dbReference>
<feature type="transmembrane region" description="Helical" evidence="16">
    <location>
        <begin position="519"/>
        <end position="548"/>
    </location>
</feature>
<evidence type="ECO:0000259" key="17">
    <source>
        <dbReference type="Pfam" id="PF04389"/>
    </source>
</evidence>
<dbReference type="InterPro" id="IPR007484">
    <property type="entry name" value="Peptidase_M28"/>
</dbReference>
<evidence type="ECO:0000256" key="13">
    <source>
        <dbReference type="ARBA" id="ARBA00023180"/>
    </source>
</evidence>
<evidence type="ECO:0000256" key="7">
    <source>
        <dbReference type="ARBA" id="ARBA00022801"/>
    </source>
</evidence>
<sequence length="849" mass="95742">MEDPQQKPPEDNPESSQNIYPKLSDTEADEEEQVERPKTSTEMFIPFWVSIIVLGLGMLLFYAGTVAFQALPNIKLIAEEQDNPDAFIGERARNMLREFVNIGPKVVGSEANEVLAVEFLLREIENIQSISHSAHTIEVDVSNHDGSFFLGRLPYSSVALYHELQNVIVRVKPSTGPTPAATLLVNSHYDTVPTSPGASDAGIMVVVMLETLRKIVQIRTPMRHNIVFLFNGAEEIGLKAAHGFITQHPWRHNVTALVNLDSTGNGGREILFQAGMDMAYAYNGYVYHTKFDRFETIHEGTYQHTGDNVLALVKGMANSPELDINADLGTGSVVFFDFMGWFMISYTEVVAMIINILIAILQFVIIGFSMYLMAKNEGVPFKKVFKELIKVLIAHLVSIVVGIGLCFLLMVIYDAAGRPLSYYSELWLLYGIYFSPFYLGLALGPMLYFTLKKKHPLTVSHEVQLFLHSHALLLSVLLIITTGARIRSAYIILVALIFYCASSGLSTIFRLVNHRRLGWIYFHIIGLVLPFIFSAYLCNVAFTTFIPMAARIGPDQYPDLVIAAFCSLIAIFLGGFIVPLIGLCTRRWWVYGGIFGLFSVVGIILLATPVGFPYRAETSPQRYWIFHTNRVFYSFGDDSIRKSDSGYMLLPMDRNSQPSFIQSYVPEMEKALPVEEDCAKEIFCGIPLYRSSMTSQAQFSHWIPASEPYLNTSVTLTRIINQIPAGRLAFQVDGPSRMAIYIAPAKGLKITNWSFHPDIPQWRIPGMPDRTGYFIARTAGKTNRPYSFWIELDTPTDWPENTPQVSIGIVGHFTYHDEQITQDFRRFLDSFPDWAEVTPWMVGYRVYEF</sequence>
<dbReference type="SUPFAM" id="SSF53187">
    <property type="entry name" value="Zn-dependent exopeptidases"/>
    <property type="match status" value="1"/>
</dbReference>
<keyword evidence="11" id="KW-0482">Metalloprotease</keyword>
<feature type="transmembrane region" description="Helical" evidence="16">
    <location>
        <begin position="350"/>
        <end position="372"/>
    </location>
</feature>
<keyword evidence="6" id="KW-0479">Metal-binding</keyword>
<evidence type="ECO:0000256" key="3">
    <source>
        <dbReference type="ARBA" id="ARBA00010918"/>
    </source>
</evidence>
<keyword evidence="8" id="KW-0256">Endoplasmic reticulum</keyword>
<evidence type="ECO:0000256" key="9">
    <source>
        <dbReference type="ARBA" id="ARBA00022833"/>
    </source>
</evidence>
<evidence type="ECO:0000256" key="4">
    <source>
        <dbReference type="ARBA" id="ARBA00022670"/>
    </source>
</evidence>
<dbReference type="FunFam" id="3.40.630.10:FF:000008">
    <property type="entry name" value="Endoplasmic reticulum metallopeptidase 1"/>
    <property type="match status" value="1"/>
</dbReference>
<keyword evidence="5 16" id="KW-0812">Transmembrane</keyword>
<dbReference type="VEuPathDB" id="VectorBase:PPAPM1_008712"/>
<dbReference type="InterPro" id="IPR001261">
    <property type="entry name" value="ArgE/DapE_CS"/>
</dbReference>
<feature type="domain" description="Endoplasmic reticulum metallopeptidase 1/1-A TM" evidence="19">
    <location>
        <begin position="386"/>
        <end position="586"/>
    </location>
</feature>
<comment type="cofactor">
    <cofactor evidence="1">
        <name>Zn(2+)</name>
        <dbReference type="ChEBI" id="CHEBI:29105"/>
    </cofactor>
</comment>
<keyword evidence="4" id="KW-0645">Protease</keyword>
<dbReference type="Gene3D" id="3.40.630.10">
    <property type="entry name" value="Zn peptidases"/>
    <property type="match status" value="1"/>
</dbReference>
<dbReference type="PROSITE" id="PS00758">
    <property type="entry name" value="ARGE_DAPE_CPG2_1"/>
    <property type="match status" value="1"/>
</dbReference>